<protein>
    <submittedName>
        <fullName evidence="1">Uncharacterized protein</fullName>
    </submittedName>
</protein>
<dbReference type="EMBL" id="JAGFNK010000015">
    <property type="protein sequence ID" value="KAI9511871.1"/>
    <property type="molecule type" value="Genomic_DNA"/>
</dbReference>
<sequence>MATTRNVRHLKISNILLSILKRTRNAVNYIVKPHPSFEIPCSYPSPRASLVISATAKKSPTPSEYGWEAVNASILERNSLDVESGIFRMTSEDSTQHTFSLYRHLPQSSTTGRGHTLRRTKCSIARRQKSVHSSSLSHQEPHYLAESFADSPPRQLGPKPLSPILEQGDSPGPDPGIISPTISTDSLGNSADSAIHFVDEDSGTIFSRAQRVTGTCISTEQFALEASSLKSSLSLHIGSTPACAATDLDEHVESLPSFVLMLPTPVSPHSPIFSSEVQFTTERFLGTAEAAAPNERVPTLLLCGHEDGGKLCRACEMQLFACRALFQNADDRAWAALRELFVRPTQSTVHVRAVLSSLGFGTRYASGVGLGLASSRDENCLCQRRQ</sequence>
<gene>
    <name evidence="1" type="ORF">F5148DRAFT_178229</name>
</gene>
<organism evidence="1 2">
    <name type="scientific">Russula earlei</name>
    <dbReference type="NCBI Taxonomy" id="71964"/>
    <lineage>
        <taxon>Eukaryota</taxon>
        <taxon>Fungi</taxon>
        <taxon>Dikarya</taxon>
        <taxon>Basidiomycota</taxon>
        <taxon>Agaricomycotina</taxon>
        <taxon>Agaricomycetes</taxon>
        <taxon>Russulales</taxon>
        <taxon>Russulaceae</taxon>
        <taxon>Russula</taxon>
    </lineage>
</organism>
<dbReference type="Proteomes" id="UP001207468">
    <property type="component" value="Unassembled WGS sequence"/>
</dbReference>
<evidence type="ECO:0000313" key="1">
    <source>
        <dbReference type="EMBL" id="KAI9511871.1"/>
    </source>
</evidence>
<accession>A0ACC0UJP2</accession>
<comment type="caution">
    <text evidence="1">The sequence shown here is derived from an EMBL/GenBank/DDBJ whole genome shotgun (WGS) entry which is preliminary data.</text>
</comment>
<reference evidence="1" key="1">
    <citation type="submission" date="2021-03" db="EMBL/GenBank/DDBJ databases">
        <title>Evolutionary priming and transition to the ectomycorrhizal habit in an iconic lineage of mushroom-forming fungi: is preadaptation a requirement?</title>
        <authorList>
            <consortium name="DOE Joint Genome Institute"/>
            <person name="Looney B.P."/>
            <person name="Miyauchi S."/>
            <person name="Morin E."/>
            <person name="Drula E."/>
            <person name="Courty P.E."/>
            <person name="Chicoki N."/>
            <person name="Fauchery L."/>
            <person name="Kohler A."/>
            <person name="Kuo A."/>
            <person name="LaButti K."/>
            <person name="Pangilinan J."/>
            <person name="Lipzen A."/>
            <person name="Riley R."/>
            <person name="Andreopoulos W."/>
            <person name="He G."/>
            <person name="Johnson J."/>
            <person name="Barry K.W."/>
            <person name="Grigoriev I.V."/>
            <person name="Nagy L."/>
            <person name="Hibbett D."/>
            <person name="Henrissat B."/>
            <person name="Matheny P.B."/>
            <person name="Labbe J."/>
            <person name="Martin A.F."/>
        </authorList>
    </citation>
    <scope>NUCLEOTIDE SEQUENCE</scope>
    <source>
        <strain evidence="1">BPL698</strain>
    </source>
</reference>
<evidence type="ECO:0000313" key="2">
    <source>
        <dbReference type="Proteomes" id="UP001207468"/>
    </source>
</evidence>
<proteinExistence type="predicted"/>
<keyword evidence="2" id="KW-1185">Reference proteome</keyword>
<name>A0ACC0UJP2_9AGAM</name>